<feature type="domain" description="MacB-like periplasmic core" evidence="9">
    <location>
        <begin position="17"/>
        <end position="225"/>
    </location>
</feature>
<evidence type="ECO:0000259" key="8">
    <source>
        <dbReference type="Pfam" id="PF02687"/>
    </source>
</evidence>
<reference evidence="10 11" key="1">
    <citation type="submission" date="2020-08" db="EMBL/GenBank/DDBJ databases">
        <title>Sequencing the genomes of 1000 actinobacteria strains.</title>
        <authorList>
            <person name="Klenk H.-P."/>
        </authorList>
    </citation>
    <scope>NUCLEOTIDE SEQUENCE [LARGE SCALE GENOMIC DNA]</scope>
    <source>
        <strain evidence="10 11">DSM 45886</strain>
    </source>
</reference>
<dbReference type="RefSeq" id="WP_184537933.1">
    <property type="nucleotide sequence ID" value="NZ_JACHJW010000001.1"/>
</dbReference>
<feature type="transmembrane region" description="Helical" evidence="7">
    <location>
        <begin position="257"/>
        <end position="283"/>
    </location>
</feature>
<dbReference type="Proteomes" id="UP000578819">
    <property type="component" value="Unassembled WGS sequence"/>
</dbReference>
<keyword evidence="11" id="KW-1185">Reference proteome</keyword>
<organism evidence="10 11">
    <name type="scientific">Micromonospora polyrhachis</name>
    <dbReference type="NCBI Taxonomy" id="1282883"/>
    <lineage>
        <taxon>Bacteria</taxon>
        <taxon>Bacillati</taxon>
        <taxon>Actinomycetota</taxon>
        <taxon>Actinomycetes</taxon>
        <taxon>Micromonosporales</taxon>
        <taxon>Micromonosporaceae</taxon>
        <taxon>Micromonospora</taxon>
    </lineage>
</organism>
<dbReference type="PANTHER" id="PTHR30572:SF4">
    <property type="entry name" value="ABC TRANSPORTER PERMEASE YTRF"/>
    <property type="match status" value="1"/>
</dbReference>
<comment type="similarity">
    <text evidence="6">Belongs to the ABC-4 integral membrane protein family.</text>
</comment>
<keyword evidence="2" id="KW-1003">Cell membrane</keyword>
<feature type="transmembrane region" description="Helical" evidence="7">
    <location>
        <begin position="790"/>
        <end position="813"/>
    </location>
</feature>
<keyword evidence="5 7" id="KW-0472">Membrane</keyword>
<feature type="domain" description="ABC3 transporter permease C-terminal" evidence="8">
    <location>
        <begin position="706"/>
        <end position="822"/>
    </location>
</feature>
<feature type="transmembrane region" description="Helical" evidence="7">
    <location>
        <begin position="12"/>
        <end position="36"/>
    </location>
</feature>
<evidence type="ECO:0000256" key="6">
    <source>
        <dbReference type="ARBA" id="ARBA00038076"/>
    </source>
</evidence>
<evidence type="ECO:0000256" key="2">
    <source>
        <dbReference type="ARBA" id="ARBA00022475"/>
    </source>
</evidence>
<evidence type="ECO:0000256" key="1">
    <source>
        <dbReference type="ARBA" id="ARBA00004651"/>
    </source>
</evidence>
<accession>A0A7W7WSI2</accession>
<dbReference type="InterPro" id="IPR025857">
    <property type="entry name" value="MacB_PCD"/>
</dbReference>
<evidence type="ECO:0000256" key="5">
    <source>
        <dbReference type="ARBA" id="ARBA00023136"/>
    </source>
</evidence>
<dbReference type="EMBL" id="JACHJW010000001">
    <property type="protein sequence ID" value="MBB4962014.1"/>
    <property type="molecule type" value="Genomic_DNA"/>
</dbReference>
<protein>
    <submittedName>
        <fullName evidence="10">Putative ABC transport system permease protein</fullName>
    </submittedName>
</protein>
<keyword evidence="4 7" id="KW-1133">Transmembrane helix</keyword>
<feature type="transmembrane region" description="Helical" evidence="7">
    <location>
        <begin position="396"/>
        <end position="416"/>
    </location>
</feature>
<feature type="transmembrane region" description="Helical" evidence="7">
    <location>
        <begin position="312"/>
        <end position="333"/>
    </location>
</feature>
<comment type="subcellular location">
    <subcellularLocation>
        <location evidence="1">Cell membrane</location>
        <topology evidence="1">Multi-pass membrane protein</topology>
    </subcellularLocation>
</comment>
<dbReference type="InterPro" id="IPR050250">
    <property type="entry name" value="Macrolide_Exporter_MacB"/>
</dbReference>
<evidence type="ECO:0000313" key="11">
    <source>
        <dbReference type="Proteomes" id="UP000578819"/>
    </source>
</evidence>
<evidence type="ECO:0000313" key="10">
    <source>
        <dbReference type="EMBL" id="MBB4962014.1"/>
    </source>
</evidence>
<feature type="transmembrane region" description="Helical" evidence="7">
    <location>
        <begin position="477"/>
        <end position="498"/>
    </location>
</feature>
<sequence>MFRLTLRSLRADALRLALSSLAIVLGVAFIAGTLMITDSMKKSAYTKAGVFDRNTDAAVYLVDAEPDATGFDQVAVDRVRGVDGVRAAEGELTGLGGVLGADGKPVLGYSLVASVPVDPALQSYDVPQGRLPQRSGEAVLDTGTVEEEKFTVGSMVRIGGAGGQASDYTLVGVVDVEGTSRDFGGAFIGLTGPDAMRVTDNKGYGRIMVAGADGVSDEELARRIGSVAGAKTTVKTHQQIIDEGVQDAVQDASQFSMVLLMFAVISVLVAAFVIANTFTIVLAQRTRRIALLRVVGATRGQAFRSVLLESGVIGFVASLVGVLLGAGIAVGLGTLVLPDGRSDGVALSVSTVVVSTLLGMAITVGAAIVPAWRGTRVSPVAALSDAAVQTTRSAGWLRLLIGAIVFAAGVVALLLAGATGSALVVAAGGVLTFAGIVLFGPMLVPALVRVLGWPFRLLLRSTADLAVANAVRNPRRIAATATALVIGIGLVSAFMVGAQSTKEGIERSVDNQIGADYLVTAIGVDLPASLVADLRGRPEVGPLNVPRTVESDGIRVISGHRDLVGRGLDRVVAGDVGRLGSGTVLVYGELARTRGLAVDSSVRIAGRSFRVVAVVEPKGGPMMSGSDLPAGQTIVLSDDEFTAMFPDRPGYVAQLDAADGVSDQRARDAIATVLADYPTVTLMDQAGYKKSLTGTVDMLLMFVTAMLGLAVVIALVGVANTLTLSVVERTRENGVLRAVGLTRGRMRGMLAIEAVLMALVGALLGVGLGTGVSAGAVSFLNELGGDFTVVLPWGQLGLILAVAAVAALAASVLPARRAVRRPVVEALGVE</sequence>
<feature type="transmembrane region" description="Helical" evidence="7">
    <location>
        <begin position="345"/>
        <end position="369"/>
    </location>
</feature>
<feature type="domain" description="ABC3 transporter permease C-terminal" evidence="8">
    <location>
        <begin position="261"/>
        <end position="379"/>
    </location>
</feature>
<dbReference type="InterPro" id="IPR003838">
    <property type="entry name" value="ABC3_permease_C"/>
</dbReference>
<dbReference type="PANTHER" id="PTHR30572">
    <property type="entry name" value="MEMBRANE COMPONENT OF TRANSPORTER-RELATED"/>
    <property type="match status" value="1"/>
</dbReference>
<feature type="transmembrane region" description="Helical" evidence="7">
    <location>
        <begin position="422"/>
        <end position="448"/>
    </location>
</feature>
<dbReference type="GO" id="GO:0005886">
    <property type="term" value="C:plasma membrane"/>
    <property type="evidence" value="ECO:0007669"/>
    <property type="project" value="UniProtKB-SubCell"/>
</dbReference>
<dbReference type="AlphaFoldDB" id="A0A7W7WSI2"/>
<dbReference type="Pfam" id="PF12704">
    <property type="entry name" value="MacB_PCD"/>
    <property type="match status" value="1"/>
</dbReference>
<feature type="transmembrane region" description="Helical" evidence="7">
    <location>
        <begin position="748"/>
        <end position="770"/>
    </location>
</feature>
<dbReference type="GO" id="GO:0022857">
    <property type="term" value="F:transmembrane transporter activity"/>
    <property type="evidence" value="ECO:0007669"/>
    <property type="project" value="TreeGrafter"/>
</dbReference>
<feature type="transmembrane region" description="Helical" evidence="7">
    <location>
        <begin position="699"/>
        <end position="727"/>
    </location>
</feature>
<keyword evidence="3 7" id="KW-0812">Transmembrane</keyword>
<evidence type="ECO:0000256" key="3">
    <source>
        <dbReference type="ARBA" id="ARBA00022692"/>
    </source>
</evidence>
<gene>
    <name evidence="10" type="ORF">FHR38_005747</name>
</gene>
<name>A0A7W7WSI2_9ACTN</name>
<evidence type="ECO:0000259" key="9">
    <source>
        <dbReference type="Pfam" id="PF12704"/>
    </source>
</evidence>
<evidence type="ECO:0000256" key="7">
    <source>
        <dbReference type="SAM" id="Phobius"/>
    </source>
</evidence>
<dbReference type="Pfam" id="PF02687">
    <property type="entry name" value="FtsX"/>
    <property type="match status" value="2"/>
</dbReference>
<comment type="caution">
    <text evidence="10">The sequence shown here is derived from an EMBL/GenBank/DDBJ whole genome shotgun (WGS) entry which is preliminary data.</text>
</comment>
<evidence type="ECO:0000256" key="4">
    <source>
        <dbReference type="ARBA" id="ARBA00022989"/>
    </source>
</evidence>
<proteinExistence type="inferred from homology"/>